<evidence type="ECO:0000313" key="2">
    <source>
        <dbReference type="Proteomes" id="UP001178507"/>
    </source>
</evidence>
<dbReference type="AlphaFoldDB" id="A0AA36MYP8"/>
<name>A0AA36MYP8_9DINO</name>
<sequence>MVRVELSFNLQLKPSFCLLLGGFQSSSLLGPSCAMEVSVVGTIGPAESPKSTSLCKVCDSGHCAELAVGRILKTFCQRRAAQDAALSDARCASVARPGIARSQNRVLPFRGMAQQMRAQRLSQISSHGSWTVWAGFARRGRPSACVTDASSVYSKEFRTWL</sequence>
<evidence type="ECO:0000313" key="1">
    <source>
        <dbReference type="EMBL" id="CAJ1385484.1"/>
    </source>
</evidence>
<dbReference type="Proteomes" id="UP001178507">
    <property type="component" value="Unassembled WGS sequence"/>
</dbReference>
<reference evidence="1" key="1">
    <citation type="submission" date="2023-08" db="EMBL/GenBank/DDBJ databases">
        <authorList>
            <person name="Chen Y."/>
            <person name="Shah S."/>
            <person name="Dougan E. K."/>
            <person name="Thang M."/>
            <person name="Chan C."/>
        </authorList>
    </citation>
    <scope>NUCLEOTIDE SEQUENCE</scope>
</reference>
<comment type="caution">
    <text evidence="1">The sequence shown here is derived from an EMBL/GenBank/DDBJ whole genome shotgun (WGS) entry which is preliminary data.</text>
</comment>
<proteinExistence type="predicted"/>
<keyword evidence="2" id="KW-1185">Reference proteome</keyword>
<organism evidence="1 2">
    <name type="scientific">Effrenium voratum</name>
    <dbReference type="NCBI Taxonomy" id="2562239"/>
    <lineage>
        <taxon>Eukaryota</taxon>
        <taxon>Sar</taxon>
        <taxon>Alveolata</taxon>
        <taxon>Dinophyceae</taxon>
        <taxon>Suessiales</taxon>
        <taxon>Symbiodiniaceae</taxon>
        <taxon>Effrenium</taxon>
    </lineage>
</organism>
<gene>
    <name evidence="1" type="ORF">EVOR1521_LOCUS12085</name>
</gene>
<dbReference type="EMBL" id="CAUJNA010001241">
    <property type="protein sequence ID" value="CAJ1385484.1"/>
    <property type="molecule type" value="Genomic_DNA"/>
</dbReference>
<protein>
    <submittedName>
        <fullName evidence="1">Uncharacterized protein</fullName>
    </submittedName>
</protein>
<accession>A0AA36MYP8</accession>